<protein>
    <submittedName>
        <fullName evidence="1">Phage protein</fullName>
    </submittedName>
</protein>
<dbReference type="EMBL" id="LR699804">
    <property type="protein sequence ID" value="VVG93918.1"/>
    <property type="molecule type" value="Genomic_DNA"/>
</dbReference>
<dbReference type="Proteomes" id="UP000425947">
    <property type="component" value="Chromosome"/>
</dbReference>
<sequence length="84" mass="9562">MKVKILDSNVYLGQSFLKGKVVPAVYFEWLPDNDPVRQKHSTVSHGVVFIRGLDLIKAGVPKYYFGEEHYYAFGVGTDVEIVER</sequence>
<reference evidence="2" key="1">
    <citation type="submission" date="2019-08" db="EMBL/GenBank/DDBJ databases">
        <authorList>
            <person name="Petit M.-A."/>
            <person name="Lossouarn J."/>
        </authorList>
    </citation>
    <scope>NUCLEOTIDE SEQUENCE [LARGE SCALE GENOMIC DNA]</scope>
</reference>
<keyword evidence="2" id="KW-1185">Reference proteome</keyword>
<organism evidence="1 2">
    <name type="scientific">Escherichia phage rV5_ev146</name>
    <dbReference type="NCBI Taxonomy" id="2695844"/>
    <lineage>
        <taxon>Viruses</taxon>
        <taxon>Duplodnaviria</taxon>
        <taxon>Heunggongvirae</taxon>
        <taxon>Uroviricota</taxon>
        <taxon>Caudoviricetes</taxon>
        <taxon>Vequintavirinae</taxon>
        <taxon>Vequintavirus</taxon>
        <taxon>Vequintavirus rV5ev146</taxon>
    </lineage>
</organism>
<name>A0A653HBQ2_9CAUD</name>
<proteinExistence type="predicted"/>
<evidence type="ECO:0000313" key="1">
    <source>
        <dbReference type="EMBL" id="VVG93918.1"/>
    </source>
</evidence>
<evidence type="ECO:0000313" key="2">
    <source>
        <dbReference type="Proteomes" id="UP000425947"/>
    </source>
</evidence>
<accession>A0A653HBQ2</accession>